<evidence type="ECO:0000313" key="13">
    <source>
        <dbReference type="EMBL" id="TWP28811.1"/>
    </source>
</evidence>
<dbReference type="SMART" id="SM00836">
    <property type="entry name" value="DALR_1"/>
    <property type="match status" value="1"/>
</dbReference>
<dbReference type="SUPFAM" id="SSF47323">
    <property type="entry name" value="Anticodon-binding domain of a subclass of class I aminoacyl-tRNA synthetases"/>
    <property type="match status" value="1"/>
</dbReference>
<dbReference type="InterPro" id="IPR035684">
    <property type="entry name" value="ArgRS_core"/>
</dbReference>
<dbReference type="InterPro" id="IPR005148">
    <property type="entry name" value="Arg-tRNA-synth_N"/>
</dbReference>
<protein>
    <recommendedName>
        <fullName evidence="9">Arginine--tRNA ligase</fullName>
        <ecNumber evidence="9">6.1.1.19</ecNumber>
    </recommendedName>
    <alternativeName>
        <fullName evidence="9">Arginyl-tRNA synthetase</fullName>
        <shortName evidence="9">ArgRS</shortName>
    </alternativeName>
</protein>
<dbReference type="SUPFAM" id="SSF55190">
    <property type="entry name" value="Arginyl-tRNA synthetase (ArgRS), N-terminal 'additional' domain"/>
    <property type="match status" value="1"/>
</dbReference>
<dbReference type="EC" id="6.1.1.19" evidence="9"/>
<evidence type="ECO:0000313" key="14">
    <source>
        <dbReference type="Proteomes" id="UP000319499"/>
    </source>
</evidence>
<evidence type="ECO:0000256" key="5">
    <source>
        <dbReference type="ARBA" id="ARBA00022840"/>
    </source>
</evidence>
<dbReference type="Pfam" id="PF05746">
    <property type="entry name" value="DALR_1"/>
    <property type="match status" value="1"/>
</dbReference>
<dbReference type="SMART" id="SM01016">
    <property type="entry name" value="Arg_tRNA_synt_N"/>
    <property type="match status" value="1"/>
</dbReference>
<name>A0A563DFQ3_9FLAO</name>
<evidence type="ECO:0000259" key="11">
    <source>
        <dbReference type="SMART" id="SM00836"/>
    </source>
</evidence>
<dbReference type="Proteomes" id="UP000319499">
    <property type="component" value="Unassembled WGS sequence"/>
</dbReference>
<comment type="subunit">
    <text evidence="9">Monomer.</text>
</comment>
<feature type="short sequence motif" description="'HIGH' region" evidence="9">
    <location>
        <begin position="121"/>
        <end position="131"/>
    </location>
</feature>
<evidence type="ECO:0000256" key="6">
    <source>
        <dbReference type="ARBA" id="ARBA00022917"/>
    </source>
</evidence>
<feature type="domain" description="Arginyl tRNA synthetase N-terminal" evidence="12">
    <location>
        <begin position="5"/>
        <end position="86"/>
    </location>
</feature>
<comment type="subcellular location">
    <subcellularLocation>
        <location evidence="9">Cytoplasm</location>
    </subcellularLocation>
</comment>
<dbReference type="GO" id="GO:0006420">
    <property type="term" value="P:arginyl-tRNA aminoacylation"/>
    <property type="evidence" value="ECO:0007669"/>
    <property type="project" value="UniProtKB-UniRule"/>
</dbReference>
<dbReference type="InterPro" id="IPR036695">
    <property type="entry name" value="Arg-tRNA-synth_N_sf"/>
</dbReference>
<evidence type="ECO:0000256" key="3">
    <source>
        <dbReference type="ARBA" id="ARBA00022598"/>
    </source>
</evidence>
<evidence type="ECO:0000256" key="7">
    <source>
        <dbReference type="ARBA" id="ARBA00023146"/>
    </source>
</evidence>
<accession>A0A563DFQ3</accession>
<evidence type="ECO:0000256" key="2">
    <source>
        <dbReference type="ARBA" id="ARBA00022490"/>
    </source>
</evidence>
<dbReference type="NCBIfam" id="TIGR00456">
    <property type="entry name" value="argS"/>
    <property type="match status" value="1"/>
</dbReference>
<proteinExistence type="inferred from homology"/>
<keyword evidence="4 9" id="KW-0547">Nucleotide-binding</keyword>
<dbReference type="GO" id="GO:0005524">
    <property type="term" value="F:ATP binding"/>
    <property type="evidence" value="ECO:0007669"/>
    <property type="project" value="UniProtKB-UniRule"/>
</dbReference>
<evidence type="ECO:0000256" key="8">
    <source>
        <dbReference type="ARBA" id="ARBA00049339"/>
    </source>
</evidence>
<dbReference type="GO" id="GO:0004814">
    <property type="term" value="F:arginine-tRNA ligase activity"/>
    <property type="evidence" value="ECO:0007669"/>
    <property type="project" value="UniProtKB-UniRule"/>
</dbReference>
<dbReference type="InterPro" id="IPR008909">
    <property type="entry name" value="DALR_anticod-bd"/>
</dbReference>
<dbReference type="PRINTS" id="PR01038">
    <property type="entry name" value="TRNASYNTHARG"/>
</dbReference>
<evidence type="ECO:0000256" key="9">
    <source>
        <dbReference type="HAMAP-Rule" id="MF_00123"/>
    </source>
</evidence>
<keyword evidence="5 9" id="KW-0067">ATP-binding</keyword>
<keyword evidence="3 9" id="KW-0436">Ligase</keyword>
<dbReference type="InterPro" id="IPR009080">
    <property type="entry name" value="tRNAsynth_Ia_anticodon-bd"/>
</dbReference>
<dbReference type="FunFam" id="3.40.50.620:FF:000125">
    <property type="entry name" value="Arginine--tRNA ligase"/>
    <property type="match status" value="1"/>
</dbReference>
<dbReference type="InterPro" id="IPR014729">
    <property type="entry name" value="Rossmann-like_a/b/a_fold"/>
</dbReference>
<dbReference type="HAMAP" id="MF_00123">
    <property type="entry name" value="Arg_tRNA_synth"/>
    <property type="match status" value="1"/>
</dbReference>
<evidence type="ECO:0000256" key="4">
    <source>
        <dbReference type="ARBA" id="ARBA00022741"/>
    </source>
</evidence>
<keyword evidence="6 9" id="KW-0648">Protein biosynthesis</keyword>
<dbReference type="InterPro" id="IPR001278">
    <property type="entry name" value="Arg-tRNA-ligase"/>
</dbReference>
<comment type="catalytic activity">
    <reaction evidence="8 9">
        <text>tRNA(Arg) + L-arginine + ATP = L-arginyl-tRNA(Arg) + AMP + diphosphate</text>
        <dbReference type="Rhea" id="RHEA:20301"/>
        <dbReference type="Rhea" id="RHEA-COMP:9658"/>
        <dbReference type="Rhea" id="RHEA-COMP:9673"/>
        <dbReference type="ChEBI" id="CHEBI:30616"/>
        <dbReference type="ChEBI" id="CHEBI:32682"/>
        <dbReference type="ChEBI" id="CHEBI:33019"/>
        <dbReference type="ChEBI" id="CHEBI:78442"/>
        <dbReference type="ChEBI" id="CHEBI:78513"/>
        <dbReference type="ChEBI" id="CHEBI:456215"/>
        <dbReference type="EC" id="6.1.1.19"/>
    </reaction>
</comment>
<dbReference type="Pfam" id="PF03485">
    <property type="entry name" value="Arg_tRNA_synt_N"/>
    <property type="match status" value="1"/>
</dbReference>
<dbReference type="SUPFAM" id="SSF52374">
    <property type="entry name" value="Nucleotidylyl transferase"/>
    <property type="match status" value="1"/>
</dbReference>
<keyword evidence="2 9" id="KW-0963">Cytoplasm</keyword>
<organism evidence="13 14">
    <name type="scientific">Apibacter muscae</name>
    <dbReference type="NCBI Taxonomy" id="2509004"/>
    <lineage>
        <taxon>Bacteria</taxon>
        <taxon>Pseudomonadati</taxon>
        <taxon>Bacteroidota</taxon>
        <taxon>Flavobacteriia</taxon>
        <taxon>Flavobacteriales</taxon>
        <taxon>Weeksellaceae</taxon>
        <taxon>Apibacter</taxon>
    </lineage>
</organism>
<keyword evidence="14" id="KW-1185">Reference proteome</keyword>
<dbReference type="OrthoDB" id="9805987at2"/>
<dbReference type="Gene3D" id="1.10.730.10">
    <property type="entry name" value="Isoleucyl-tRNA Synthetase, Domain 1"/>
    <property type="match status" value="1"/>
</dbReference>
<dbReference type="PANTHER" id="PTHR11956">
    <property type="entry name" value="ARGINYL-TRNA SYNTHETASE"/>
    <property type="match status" value="1"/>
</dbReference>
<dbReference type="Pfam" id="PF00750">
    <property type="entry name" value="tRNA-synt_1d"/>
    <property type="match status" value="1"/>
</dbReference>
<dbReference type="RefSeq" id="WP_146292443.1">
    <property type="nucleotide sequence ID" value="NZ_SELH01000017.1"/>
</dbReference>
<dbReference type="GO" id="GO:0005737">
    <property type="term" value="C:cytoplasm"/>
    <property type="evidence" value="ECO:0007669"/>
    <property type="project" value="UniProtKB-SubCell"/>
</dbReference>
<dbReference type="PANTHER" id="PTHR11956:SF5">
    <property type="entry name" value="ARGININE--TRNA LIGASE, CYTOPLASMIC"/>
    <property type="match status" value="1"/>
</dbReference>
<evidence type="ECO:0000259" key="12">
    <source>
        <dbReference type="SMART" id="SM01016"/>
    </source>
</evidence>
<keyword evidence="7 9" id="KW-0030">Aminoacyl-tRNA synthetase</keyword>
<dbReference type="FunFam" id="1.10.730.10:FF:000006">
    <property type="entry name" value="Arginyl-tRNA synthetase 2, mitochondrial"/>
    <property type="match status" value="1"/>
</dbReference>
<dbReference type="InterPro" id="IPR001412">
    <property type="entry name" value="aa-tRNA-synth_I_CS"/>
</dbReference>
<dbReference type="Gene3D" id="3.40.50.620">
    <property type="entry name" value="HUPs"/>
    <property type="match status" value="1"/>
</dbReference>
<dbReference type="PROSITE" id="PS00178">
    <property type="entry name" value="AA_TRNA_LIGASE_I"/>
    <property type="match status" value="1"/>
</dbReference>
<reference evidence="13 14" key="1">
    <citation type="submission" date="2019-02" db="EMBL/GenBank/DDBJ databases">
        <title>Apibacter muscae sp. nov.: a novel member of the house fly microbiota.</title>
        <authorList>
            <person name="Park R."/>
        </authorList>
    </citation>
    <scope>NUCLEOTIDE SEQUENCE [LARGE SCALE GENOMIC DNA]</scope>
    <source>
        <strain evidence="13 14">AL1</strain>
    </source>
</reference>
<feature type="domain" description="DALR anticodon binding" evidence="11">
    <location>
        <begin position="474"/>
        <end position="588"/>
    </location>
</feature>
<comment type="caution">
    <text evidence="13">The sequence shown here is derived from an EMBL/GenBank/DDBJ whole genome shotgun (WGS) entry which is preliminary data.</text>
</comment>
<evidence type="ECO:0000256" key="10">
    <source>
        <dbReference type="RuleBase" id="RU363038"/>
    </source>
</evidence>
<dbReference type="AlphaFoldDB" id="A0A563DFQ3"/>
<comment type="similarity">
    <text evidence="1 9 10">Belongs to the class-I aminoacyl-tRNA synthetase family.</text>
</comment>
<gene>
    <name evidence="9" type="primary">argS</name>
    <name evidence="13" type="ORF">ETU09_05710</name>
</gene>
<evidence type="ECO:0000256" key="1">
    <source>
        <dbReference type="ARBA" id="ARBA00005594"/>
    </source>
</evidence>
<dbReference type="Gene3D" id="3.30.1360.70">
    <property type="entry name" value="Arginyl tRNA synthetase N-terminal domain"/>
    <property type="match status" value="1"/>
</dbReference>
<dbReference type="EMBL" id="SELH01000017">
    <property type="protein sequence ID" value="TWP28811.1"/>
    <property type="molecule type" value="Genomic_DNA"/>
</dbReference>
<sequence length="588" mass="67792">MNPKSLLKEICIKAIKRIFGLEIDTIEIQKTKDEFEGDYTLVVFPLVKYLQQKPEQIANTIGNSLLEEKEIIHSYNVVKGFLNITLQDKLFINFLNNNFSNPEFGIKKEIGNKIMVEYSSPNTNKPIHLGHIRNNLLGYSISKILKAAGNEVITSQIINDRGIHICKSMLAWQKYGEGETPESSKLKGDHLVGKYYVIFDKEYQKQVNDFVTKGHDIEEAKKKAPILLEAQEMLRKWEEGDTEIRELWHAMNHWVYQGFEMTYKQLGVSFDIIQYESNTYLLGKDIVEKGLEKGILLQKEDGSIWADLTEEGLDQKLLLRADGTSVYMTQDLGTAVERFAKYKLDQLIYTVGNEQDYHFQVLFLVLKKLGYTWADQMYHLSYGMVDLPSGKMKSREGTVVDADELMHEMIETAKQISIERGKLEEFTQEDKSKINESVGLGALKYYILKVDPKKRILFNPEESVEFNGNTGPFIQYTYARIQSILRKEKPQETVKNDNKLNEVEKNLIIQLSNFPEAIEKSAHDLNPSIIANYVYEVVKEFNHLYQNYPILNSESIENKHLRLELTQFTGQVIALSLHLLGIESPDRM</sequence>